<sequence>MPGRNYSGGGSFYRNKMTRNIGPSNENVADGSPQRRDEKYVREAHKKERHLESYLADDENFPSFKNKLRKMGLQLRDIPADGNCLFRALGDQLEGHCRNHFRHRTDVVNFMKSHRLDFEPFVEDDLPFDEHVRNLQKLGTHAGNDAIVAFAKVHNVNVIIHQLNGKPLMIQGPANSTELTPQLHIAYHNGDHYSSVRKLDDNTESPAHIRLQEHLNNADCKQRFQINGQESTGGMVSAKREIDDIVSEVKNATKCEDSDRVHQCILECDYDVDASIAYLLQQLEMSNECSPDDTASLVSQQTCTTIDSGIYNGFSSHSGSFSGGHITVLGGSSIRNGASTPQSNVSSNGKGHKVHFREDSISNSSGYGSISSNKGSGARPKVLSFPSQSARKVKESKKMEKKRRAEERHREKFLNGGGQYPANHHIPHATDVRDVTVVAMHEGRLTRI</sequence>
<dbReference type="GO" id="GO:0016579">
    <property type="term" value="P:protein deubiquitination"/>
    <property type="evidence" value="ECO:0007669"/>
    <property type="project" value="TreeGrafter"/>
</dbReference>
<reference evidence="4 5" key="1">
    <citation type="submission" date="2025-04" db="UniProtKB">
        <authorList>
            <consortium name="RefSeq"/>
        </authorList>
    </citation>
    <scope>IDENTIFICATION</scope>
</reference>
<evidence type="ECO:0000313" key="3">
    <source>
        <dbReference type="Proteomes" id="UP001165740"/>
    </source>
</evidence>
<gene>
    <name evidence="4 5 6" type="primary">LOC106057403</name>
</gene>
<dbReference type="Proteomes" id="UP001165740">
    <property type="component" value="Chromosome 13"/>
</dbReference>
<evidence type="ECO:0000259" key="2">
    <source>
        <dbReference type="PROSITE" id="PS50802"/>
    </source>
</evidence>
<name>A0A9W2YMJ4_BIOGL</name>
<dbReference type="RefSeq" id="XP_055863923.1">
    <property type="nucleotide sequence ID" value="XM_056007948.1"/>
</dbReference>
<feature type="compositionally biased region" description="Polar residues" evidence="1">
    <location>
        <begin position="333"/>
        <end position="349"/>
    </location>
</feature>
<feature type="compositionally biased region" description="Gly residues" evidence="1">
    <location>
        <begin position="1"/>
        <end position="11"/>
    </location>
</feature>
<dbReference type="Gene3D" id="3.90.70.80">
    <property type="match status" value="1"/>
</dbReference>
<dbReference type="InterPro" id="IPR038765">
    <property type="entry name" value="Papain-like_cys_pep_sf"/>
</dbReference>
<organism evidence="3 4">
    <name type="scientific">Biomphalaria glabrata</name>
    <name type="common">Bloodfluke planorb</name>
    <name type="synonym">Freshwater snail</name>
    <dbReference type="NCBI Taxonomy" id="6526"/>
    <lineage>
        <taxon>Eukaryota</taxon>
        <taxon>Metazoa</taxon>
        <taxon>Spiralia</taxon>
        <taxon>Lophotrochozoa</taxon>
        <taxon>Mollusca</taxon>
        <taxon>Gastropoda</taxon>
        <taxon>Heterobranchia</taxon>
        <taxon>Euthyneura</taxon>
        <taxon>Panpulmonata</taxon>
        <taxon>Hygrophila</taxon>
        <taxon>Lymnaeoidea</taxon>
        <taxon>Planorbidae</taxon>
        <taxon>Biomphalaria</taxon>
    </lineage>
</organism>
<evidence type="ECO:0000313" key="4">
    <source>
        <dbReference type="RefSeq" id="XP_055863923.1"/>
    </source>
</evidence>
<feature type="region of interest" description="Disordered" evidence="1">
    <location>
        <begin position="332"/>
        <end position="426"/>
    </location>
</feature>
<dbReference type="GO" id="GO:0004843">
    <property type="term" value="F:cysteine-type deubiquitinase activity"/>
    <property type="evidence" value="ECO:0007669"/>
    <property type="project" value="TreeGrafter"/>
</dbReference>
<dbReference type="SUPFAM" id="SSF54001">
    <property type="entry name" value="Cysteine proteinases"/>
    <property type="match status" value="1"/>
</dbReference>
<feature type="compositionally biased region" description="Basic and acidic residues" evidence="1">
    <location>
        <begin position="392"/>
        <end position="413"/>
    </location>
</feature>
<dbReference type="OrthoDB" id="415023at2759"/>
<dbReference type="AlphaFoldDB" id="A0A9W2YMJ4"/>
<dbReference type="PANTHER" id="PTHR12419">
    <property type="entry name" value="OTU DOMAIN CONTAINING PROTEIN"/>
    <property type="match status" value="1"/>
</dbReference>
<dbReference type="GeneID" id="106057403"/>
<dbReference type="PANTHER" id="PTHR12419:SF7">
    <property type="entry name" value="OTU DOMAIN-CONTAINING PROTEIN 3"/>
    <property type="match status" value="1"/>
</dbReference>
<dbReference type="PROSITE" id="PS50802">
    <property type="entry name" value="OTU"/>
    <property type="match status" value="1"/>
</dbReference>
<dbReference type="InterPro" id="IPR003323">
    <property type="entry name" value="OTU_dom"/>
</dbReference>
<dbReference type="OMA" id="MDATGCQ"/>
<feature type="compositionally biased region" description="Low complexity" evidence="1">
    <location>
        <begin position="361"/>
        <end position="377"/>
    </location>
</feature>
<feature type="region of interest" description="Disordered" evidence="1">
    <location>
        <begin position="1"/>
        <end position="39"/>
    </location>
</feature>
<dbReference type="RefSeq" id="XP_055863924.1">
    <property type="nucleotide sequence ID" value="XM_056007949.1"/>
</dbReference>
<dbReference type="CDD" id="cd22770">
    <property type="entry name" value="OTU_OTUD3"/>
    <property type="match status" value="1"/>
</dbReference>
<dbReference type="InterPro" id="IPR050704">
    <property type="entry name" value="Peptidase_C85-like"/>
</dbReference>
<dbReference type="RefSeq" id="XP_055863925.1">
    <property type="nucleotide sequence ID" value="XM_056007950.1"/>
</dbReference>
<accession>A0A9W2YMJ4</accession>
<dbReference type="Pfam" id="PF02338">
    <property type="entry name" value="OTU"/>
    <property type="match status" value="1"/>
</dbReference>
<feature type="domain" description="OTU" evidence="2">
    <location>
        <begin position="73"/>
        <end position="199"/>
    </location>
</feature>
<protein>
    <submittedName>
        <fullName evidence="4 5">OTU domain-containing protein 3-like</fullName>
    </submittedName>
</protein>
<evidence type="ECO:0000313" key="5">
    <source>
        <dbReference type="RefSeq" id="XP_055863924.1"/>
    </source>
</evidence>
<evidence type="ECO:0000313" key="6">
    <source>
        <dbReference type="RefSeq" id="XP_055863925.1"/>
    </source>
</evidence>
<evidence type="ECO:0000256" key="1">
    <source>
        <dbReference type="SAM" id="MobiDB-lite"/>
    </source>
</evidence>
<keyword evidence="3" id="KW-1185">Reference proteome</keyword>
<proteinExistence type="predicted"/>